<evidence type="ECO:0000313" key="1">
    <source>
        <dbReference type="EMBL" id="KAJ6830405.1"/>
    </source>
</evidence>
<proteinExistence type="predicted"/>
<evidence type="ECO:0000313" key="3">
    <source>
        <dbReference type="Proteomes" id="UP001140949"/>
    </source>
</evidence>
<gene>
    <name evidence="1" type="ORF">M6B38_354210</name>
    <name evidence="2" type="ORF">M6B38_354215</name>
</gene>
<dbReference type="EMBL" id="JANAVB010017598">
    <property type="protein sequence ID" value="KAJ6830406.1"/>
    <property type="molecule type" value="Genomic_DNA"/>
</dbReference>
<comment type="caution">
    <text evidence="1">The sequence shown here is derived from an EMBL/GenBank/DDBJ whole genome shotgun (WGS) entry which is preliminary data.</text>
</comment>
<reference evidence="1" key="1">
    <citation type="journal article" date="2023" name="GigaByte">
        <title>Genome assembly of the bearded iris, Iris pallida Lam.</title>
        <authorList>
            <person name="Bruccoleri R.E."/>
            <person name="Oakeley E.J."/>
            <person name="Faust A.M.E."/>
            <person name="Altorfer M."/>
            <person name="Dessus-Babus S."/>
            <person name="Burckhardt D."/>
            <person name="Oertli M."/>
            <person name="Naumann U."/>
            <person name="Petersen F."/>
            <person name="Wong J."/>
        </authorList>
    </citation>
    <scope>NUCLEOTIDE SEQUENCE</scope>
    <source>
        <strain evidence="1">GSM-AAB239-AS_SAM_17_03QT</strain>
    </source>
</reference>
<dbReference type="EMBL" id="JANAVB010017598">
    <property type="protein sequence ID" value="KAJ6830405.1"/>
    <property type="molecule type" value="Genomic_DNA"/>
</dbReference>
<reference evidence="1" key="2">
    <citation type="submission" date="2023-04" db="EMBL/GenBank/DDBJ databases">
        <authorList>
            <person name="Bruccoleri R.E."/>
            <person name="Oakeley E.J."/>
            <person name="Faust A.-M."/>
            <person name="Dessus-Babus S."/>
            <person name="Altorfer M."/>
            <person name="Burckhardt D."/>
            <person name="Oertli M."/>
            <person name="Naumann U."/>
            <person name="Petersen F."/>
            <person name="Wong J."/>
        </authorList>
    </citation>
    <scope>NUCLEOTIDE SEQUENCE</scope>
    <source>
        <strain evidence="1">GSM-AAB239-AS_SAM_17_03QT</strain>
        <tissue evidence="1">Leaf</tissue>
    </source>
</reference>
<keyword evidence="3" id="KW-1185">Reference proteome</keyword>
<organism evidence="1 3">
    <name type="scientific">Iris pallida</name>
    <name type="common">Sweet iris</name>
    <dbReference type="NCBI Taxonomy" id="29817"/>
    <lineage>
        <taxon>Eukaryota</taxon>
        <taxon>Viridiplantae</taxon>
        <taxon>Streptophyta</taxon>
        <taxon>Embryophyta</taxon>
        <taxon>Tracheophyta</taxon>
        <taxon>Spermatophyta</taxon>
        <taxon>Magnoliopsida</taxon>
        <taxon>Liliopsida</taxon>
        <taxon>Asparagales</taxon>
        <taxon>Iridaceae</taxon>
        <taxon>Iridoideae</taxon>
        <taxon>Irideae</taxon>
        <taxon>Iris</taxon>
    </lineage>
</organism>
<protein>
    <submittedName>
        <fullName evidence="1">Uncharacterized protein</fullName>
    </submittedName>
</protein>
<accession>A0AAX6GQ23</accession>
<name>A0AAX6GQ23_IRIPA</name>
<evidence type="ECO:0000313" key="2">
    <source>
        <dbReference type="EMBL" id="KAJ6830406.1"/>
    </source>
</evidence>
<dbReference type="Proteomes" id="UP001140949">
    <property type="component" value="Unassembled WGS sequence"/>
</dbReference>
<sequence length="90" mass="10563">MAMAVVVRLFHHHDGWVHLYRRPDDHSAAARRSSPSSALISDDPLLERWRWLHSDGDFFGDDNHHDDRFYQQLTCLNQIPRRRISTSIGV</sequence>
<dbReference type="AlphaFoldDB" id="A0AAX6GQ23"/>